<name>A0A2S8F178_9BACT</name>
<feature type="binding site" evidence="14">
    <location>
        <begin position="256"/>
        <end position="257"/>
    </location>
    <ligand>
        <name>FMN</name>
        <dbReference type="ChEBI" id="CHEBI:58210"/>
    </ligand>
</feature>
<dbReference type="Proteomes" id="UP000240009">
    <property type="component" value="Unassembled WGS sequence"/>
</dbReference>
<keyword evidence="7" id="KW-0521">NADP</keyword>
<dbReference type="PROSITE" id="PS01136">
    <property type="entry name" value="UPF0034"/>
    <property type="match status" value="1"/>
</dbReference>
<keyword evidence="9 12" id="KW-0560">Oxidoreductase</keyword>
<comment type="cofactor">
    <cofactor evidence="1 12 14">
        <name>FMN</name>
        <dbReference type="ChEBI" id="CHEBI:58210"/>
    </cofactor>
</comment>
<evidence type="ECO:0000256" key="8">
    <source>
        <dbReference type="ARBA" id="ARBA00022884"/>
    </source>
</evidence>
<dbReference type="InterPro" id="IPR024036">
    <property type="entry name" value="tRNA-dHydroUridine_Synthase_C"/>
</dbReference>
<dbReference type="Gene3D" id="3.20.20.70">
    <property type="entry name" value="Aldolase class I"/>
    <property type="match status" value="1"/>
</dbReference>
<comment type="function">
    <text evidence="2 12">Catalyzes the synthesis of 5,6-dihydrouridine (D), a modified base found in the D-loop of most tRNAs, via the reduction of the C5-C6 double bond in target uridines.</text>
</comment>
<dbReference type="EC" id="1.3.1.-" evidence="12"/>
<evidence type="ECO:0000256" key="14">
    <source>
        <dbReference type="PIRSR" id="PIRSR006621-2"/>
    </source>
</evidence>
<evidence type="ECO:0000256" key="5">
    <source>
        <dbReference type="ARBA" id="ARBA00022643"/>
    </source>
</evidence>
<keyword evidence="5 12" id="KW-0288">FMN</keyword>
<accession>A0A2S8F178</accession>
<evidence type="ECO:0000313" key="16">
    <source>
        <dbReference type="EMBL" id="PQO25893.1"/>
    </source>
</evidence>
<dbReference type="GO" id="GO:0000049">
    <property type="term" value="F:tRNA binding"/>
    <property type="evidence" value="ECO:0007669"/>
    <property type="project" value="UniProtKB-KW"/>
</dbReference>
<organism evidence="16 17">
    <name type="scientific">Blastopirellula marina</name>
    <dbReference type="NCBI Taxonomy" id="124"/>
    <lineage>
        <taxon>Bacteria</taxon>
        <taxon>Pseudomonadati</taxon>
        <taxon>Planctomycetota</taxon>
        <taxon>Planctomycetia</taxon>
        <taxon>Pirellulales</taxon>
        <taxon>Pirellulaceae</taxon>
        <taxon>Blastopirellula</taxon>
    </lineage>
</organism>
<evidence type="ECO:0000256" key="4">
    <source>
        <dbReference type="ARBA" id="ARBA00022630"/>
    </source>
</evidence>
<keyword evidence="3" id="KW-0820">tRNA-binding</keyword>
<evidence type="ECO:0000256" key="13">
    <source>
        <dbReference type="PIRSR" id="PIRSR006621-1"/>
    </source>
</evidence>
<evidence type="ECO:0000256" key="12">
    <source>
        <dbReference type="PIRNR" id="PIRNR006621"/>
    </source>
</evidence>
<reference evidence="16 17" key="1">
    <citation type="submission" date="2018-02" db="EMBL/GenBank/DDBJ databases">
        <title>Comparative genomes isolates from brazilian mangrove.</title>
        <authorList>
            <person name="Araujo J.E."/>
            <person name="Taketani R.G."/>
            <person name="Silva M.C.P."/>
            <person name="Loureco M.V."/>
            <person name="Andreote F.D."/>
        </authorList>
    </citation>
    <scope>NUCLEOTIDE SEQUENCE [LARGE SCALE GENOMIC DNA]</scope>
    <source>
        <strain evidence="16 17">HEX-2 MGV</strain>
    </source>
</reference>
<dbReference type="AlphaFoldDB" id="A0A2S8F178"/>
<keyword evidence="4 12" id="KW-0285">Flavoprotein</keyword>
<dbReference type="RefSeq" id="WP_105357389.1">
    <property type="nucleotide sequence ID" value="NZ_PUIA01000069.1"/>
</dbReference>
<proteinExistence type="inferred from homology"/>
<dbReference type="EMBL" id="PUIA01000069">
    <property type="protein sequence ID" value="PQO25893.1"/>
    <property type="molecule type" value="Genomic_DNA"/>
</dbReference>
<dbReference type="OrthoDB" id="9764501at2"/>
<evidence type="ECO:0000256" key="9">
    <source>
        <dbReference type="ARBA" id="ARBA00023002"/>
    </source>
</evidence>
<evidence type="ECO:0000256" key="10">
    <source>
        <dbReference type="ARBA" id="ARBA00048205"/>
    </source>
</evidence>
<evidence type="ECO:0000256" key="3">
    <source>
        <dbReference type="ARBA" id="ARBA00022555"/>
    </source>
</evidence>
<evidence type="ECO:0000256" key="1">
    <source>
        <dbReference type="ARBA" id="ARBA00001917"/>
    </source>
</evidence>
<evidence type="ECO:0000256" key="2">
    <source>
        <dbReference type="ARBA" id="ARBA00002790"/>
    </source>
</evidence>
<dbReference type="InterPro" id="IPR035587">
    <property type="entry name" value="DUS-like_FMN-bd"/>
</dbReference>
<evidence type="ECO:0000256" key="11">
    <source>
        <dbReference type="ARBA" id="ARBA00048802"/>
    </source>
</evidence>
<evidence type="ECO:0000256" key="6">
    <source>
        <dbReference type="ARBA" id="ARBA00022694"/>
    </source>
</evidence>
<sequence length="357" mass="39552">MDTLHQFDLTGIEPTTEDLKVPPLKIGDMVIDPPILQAPMAGFTNYAFRQIVRGYGGVGLLATEMVNARGFHWLDEHEAEFPDRLWGVEDEARPLAVQIWDNQPEVMAKVGRRLVEEFKVSVVDINFGCPVKQVTEKAHSGSYLLSMPERMGQIISKLVEACAPTPVTAKIRLGCSMDCINANDIAQVVEESGAAALTVHGRVAAQFFKGEADWERISEIKSHLKKIPLIGNGDLDSAEKVYRAFRNFDVDGVMIARACLGRPWLFAQAAAAIAGKPIPPEPTLVEQRDCMLKHYDLVVERFGEGKGTLLMRKFACCYAQAKPGARHFRKHVANVSTPQEFYEVVEKHFPIEAPAPA</sequence>
<feature type="active site" description="Proton donor" evidence="13">
    <location>
        <position position="129"/>
    </location>
</feature>
<dbReference type="Gene3D" id="1.10.1200.80">
    <property type="entry name" value="Putative flavin oxidoreducatase, domain 2"/>
    <property type="match status" value="1"/>
</dbReference>
<dbReference type="InterPro" id="IPR001269">
    <property type="entry name" value="DUS_fam"/>
</dbReference>
<feature type="binding site" evidence="14">
    <location>
        <position position="200"/>
    </location>
    <ligand>
        <name>FMN</name>
        <dbReference type="ChEBI" id="CHEBI:58210"/>
    </ligand>
</feature>
<dbReference type="GO" id="GO:0017150">
    <property type="term" value="F:tRNA dihydrouridine synthase activity"/>
    <property type="evidence" value="ECO:0007669"/>
    <property type="project" value="InterPro"/>
</dbReference>
<evidence type="ECO:0000313" key="17">
    <source>
        <dbReference type="Proteomes" id="UP000240009"/>
    </source>
</evidence>
<dbReference type="GO" id="GO:0050660">
    <property type="term" value="F:flavin adenine dinucleotide binding"/>
    <property type="evidence" value="ECO:0007669"/>
    <property type="project" value="InterPro"/>
</dbReference>
<protein>
    <recommendedName>
        <fullName evidence="12">tRNA-dihydrouridine synthase</fullName>
        <ecNumber evidence="12">1.3.1.-</ecNumber>
    </recommendedName>
</protein>
<evidence type="ECO:0000259" key="15">
    <source>
        <dbReference type="Pfam" id="PF01207"/>
    </source>
</evidence>
<feature type="binding site" evidence="14">
    <location>
        <begin position="39"/>
        <end position="41"/>
    </location>
    <ligand>
        <name>FMN</name>
        <dbReference type="ChEBI" id="CHEBI:58210"/>
    </ligand>
</feature>
<dbReference type="Pfam" id="PF01207">
    <property type="entry name" value="Dus"/>
    <property type="match status" value="1"/>
</dbReference>
<dbReference type="InterPro" id="IPR013785">
    <property type="entry name" value="Aldolase_TIM"/>
</dbReference>
<feature type="domain" description="DUS-like FMN-binding" evidence="15">
    <location>
        <begin position="37"/>
        <end position="349"/>
    </location>
</feature>
<gene>
    <name evidence="16" type="ORF">C5Y96_20780</name>
</gene>
<comment type="caution">
    <text evidence="16">The sequence shown here is derived from an EMBL/GenBank/DDBJ whole genome shotgun (WGS) entry which is preliminary data.</text>
</comment>
<keyword evidence="8" id="KW-0694">RNA-binding</keyword>
<dbReference type="PANTHER" id="PTHR45846:SF1">
    <property type="entry name" value="TRNA-DIHYDROURIDINE(47) SYNTHASE [NAD(P)(+)]-LIKE"/>
    <property type="match status" value="1"/>
</dbReference>
<dbReference type="CDD" id="cd02801">
    <property type="entry name" value="DUS_like_FMN"/>
    <property type="match status" value="1"/>
</dbReference>
<evidence type="ECO:0000256" key="7">
    <source>
        <dbReference type="ARBA" id="ARBA00022857"/>
    </source>
</evidence>
<dbReference type="InterPro" id="IPR004652">
    <property type="entry name" value="DusB-like"/>
</dbReference>
<feature type="binding site" evidence="14">
    <location>
        <position position="98"/>
    </location>
    <ligand>
        <name>FMN</name>
        <dbReference type="ChEBI" id="CHEBI:58210"/>
    </ligand>
</feature>
<comment type="catalytic activity">
    <reaction evidence="10">
        <text>a 5,6-dihydrouridine in tRNA + NADP(+) = a uridine in tRNA + NADPH + H(+)</text>
        <dbReference type="Rhea" id="RHEA:23624"/>
        <dbReference type="Rhea" id="RHEA-COMP:13339"/>
        <dbReference type="Rhea" id="RHEA-COMP:13887"/>
        <dbReference type="ChEBI" id="CHEBI:15378"/>
        <dbReference type="ChEBI" id="CHEBI:57783"/>
        <dbReference type="ChEBI" id="CHEBI:58349"/>
        <dbReference type="ChEBI" id="CHEBI:65315"/>
        <dbReference type="ChEBI" id="CHEBI:74443"/>
    </reaction>
</comment>
<dbReference type="PIRSF" id="PIRSF006621">
    <property type="entry name" value="Dus"/>
    <property type="match status" value="1"/>
</dbReference>
<keyword evidence="14" id="KW-0547">Nucleotide-binding</keyword>
<comment type="catalytic activity">
    <reaction evidence="11">
        <text>a 5,6-dihydrouridine in tRNA + NAD(+) = a uridine in tRNA + NADH + H(+)</text>
        <dbReference type="Rhea" id="RHEA:54452"/>
        <dbReference type="Rhea" id="RHEA-COMP:13339"/>
        <dbReference type="Rhea" id="RHEA-COMP:13887"/>
        <dbReference type="ChEBI" id="CHEBI:15378"/>
        <dbReference type="ChEBI" id="CHEBI:57540"/>
        <dbReference type="ChEBI" id="CHEBI:57945"/>
        <dbReference type="ChEBI" id="CHEBI:65315"/>
        <dbReference type="ChEBI" id="CHEBI:74443"/>
    </reaction>
</comment>
<dbReference type="NCBIfam" id="TIGR00737">
    <property type="entry name" value="nifR3_yhdG"/>
    <property type="match status" value="1"/>
</dbReference>
<dbReference type="SUPFAM" id="SSF51395">
    <property type="entry name" value="FMN-linked oxidoreductases"/>
    <property type="match status" value="1"/>
</dbReference>
<comment type="similarity">
    <text evidence="12">Belongs to the dus family.</text>
</comment>
<dbReference type="InterPro" id="IPR018517">
    <property type="entry name" value="tRNA_hU_synthase_CS"/>
</dbReference>
<keyword evidence="6 12" id="KW-0819">tRNA processing</keyword>
<feature type="binding site" evidence="14">
    <location>
        <position position="170"/>
    </location>
    <ligand>
        <name>FMN</name>
        <dbReference type="ChEBI" id="CHEBI:58210"/>
    </ligand>
</feature>
<dbReference type="PANTHER" id="PTHR45846">
    <property type="entry name" value="TRNA-DIHYDROURIDINE(47) SYNTHASE [NAD(P)(+)]-LIKE"/>
    <property type="match status" value="1"/>
</dbReference>